<dbReference type="SUPFAM" id="SSF53098">
    <property type="entry name" value="Ribonuclease H-like"/>
    <property type="match status" value="1"/>
</dbReference>
<dbReference type="GO" id="GO:0015074">
    <property type="term" value="P:DNA integration"/>
    <property type="evidence" value="ECO:0007669"/>
    <property type="project" value="InterPro"/>
</dbReference>
<evidence type="ECO:0000259" key="1">
    <source>
        <dbReference type="PROSITE" id="PS50994"/>
    </source>
</evidence>
<dbReference type="PANTHER" id="PTHR47266">
    <property type="entry name" value="ENDONUCLEASE-RELATED"/>
    <property type="match status" value="1"/>
</dbReference>
<dbReference type="EMBL" id="SMMG02000009">
    <property type="protein sequence ID" value="KAA3461921.1"/>
    <property type="molecule type" value="Genomic_DNA"/>
</dbReference>
<dbReference type="InterPro" id="IPR052160">
    <property type="entry name" value="Gypsy_RT_Integrase-like"/>
</dbReference>
<accession>A0A5B6UUW2</accession>
<feature type="domain" description="Integrase catalytic" evidence="1">
    <location>
        <begin position="1"/>
        <end position="80"/>
    </location>
</feature>
<keyword evidence="3" id="KW-1185">Reference proteome</keyword>
<proteinExistence type="predicted"/>
<dbReference type="Proteomes" id="UP000325315">
    <property type="component" value="Unassembled WGS sequence"/>
</dbReference>
<organism evidence="2 3">
    <name type="scientific">Gossypium australe</name>
    <dbReference type="NCBI Taxonomy" id="47621"/>
    <lineage>
        <taxon>Eukaryota</taxon>
        <taxon>Viridiplantae</taxon>
        <taxon>Streptophyta</taxon>
        <taxon>Embryophyta</taxon>
        <taxon>Tracheophyta</taxon>
        <taxon>Spermatophyta</taxon>
        <taxon>Magnoliopsida</taxon>
        <taxon>eudicotyledons</taxon>
        <taxon>Gunneridae</taxon>
        <taxon>Pentapetalae</taxon>
        <taxon>rosids</taxon>
        <taxon>malvids</taxon>
        <taxon>Malvales</taxon>
        <taxon>Malvaceae</taxon>
        <taxon>Malvoideae</taxon>
        <taxon>Gossypium</taxon>
    </lineage>
</organism>
<evidence type="ECO:0000313" key="3">
    <source>
        <dbReference type="Proteomes" id="UP000325315"/>
    </source>
</evidence>
<dbReference type="InterPro" id="IPR001584">
    <property type="entry name" value="Integrase_cat-core"/>
</dbReference>
<dbReference type="PROSITE" id="PS50994">
    <property type="entry name" value="INTEGRASE"/>
    <property type="match status" value="1"/>
</dbReference>
<evidence type="ECO:0000313" key="2">
    <source>
        <dbReference type="EMBL" id="KAA3461921.1"/>
    </source>
</evidence>
<protein>
    <submittedName>
        <fullName evidence="2">Pol polyprotein</fullName>
    </submittedName>
</protein>
<comment type="caution">
    <text evidence="2">The sequence shown here is derived from an EMBL/GenBank/DDBJ whole genome shotgun (WGS) entry which is preliminary data.</text>
</comment>
<dbReference type="GO" id="GO:0003676">
    <property type="term" value="F:nucleic acid binding"/>
    <property type="evidence" value="ECO:0007669"/>
    <property type="project" value="InterPro"/>
</dbReference>
<name>A0A5B6UUW2_9ROSI</name>
<gene>
    <name evidence="2" type="ORF">EPI10_028455</name>
</gene>
<dbReference type="InterPro" id="IPR036397">
    <property type="entry name" value="RNaseH_sf"/>
</dbReference>
<dbReference type="InterPro" id="IPR012337">
    <property type="entry name" value="RNaseH-like_sf"/>
</dbReference>
<sequence length="189" mass="21530">MWIEVVAVPTNDAKSVMKFLHKNIFTRFGTPRALISDKGSYFDCKVIANSLPMYGMEHKIATVYHPQENGQAKILEEVVNPSRKDWSSKLDEALWTYCTTFKTSLGMSPFKLVCGKPCHLPIELEHKAFLAIKKLNKGKLKSSWAGPFEVGHVYPHGAMNIKDVKTGLMLKINRQHLKHYWGTLLTRDK</sequence>
<dbReference type="Gene3D" id="3.30.420.10">
    <property type="entry name" value="Ribonuclease H-like superfamily/Ribonuclease H"/>
    <property type="match status" value="1"/>
</dbReference>
<dbReference type="AlphaFoldDB" id="A0A5B6UUW2"/>
<dbReference type="OrthoDB" id="1001372at2759"/>
<reference evidence="3" key="1">
    <citation type="journal article" date="2019" name="Plant Biotechnol. J.">
        <title>Genome sequencing of the Australian wild diploid species Gossypium australe highlights disease resistance and delayed gland morphogenesis.</title>
        <authorList>
            <person name="Cai Y."/>
            <person name="Cai X."/>
            <person name="Wang Q."/>
            <person name="Wang P."/>
            <person name="Zhang Y."/>
            <person name="Cai C."/>
            <person name="Xu Y."/>
            <person name="Wang K."/>
            <person name="Zhou Z."/>
            <person name="Wang C."/>
            <person name="Geng S."/>
            <person name="Li B."/>
            <person name="Dong Q."/>
            <person name="Hou Y."/>
            <person name="Wang H."/>
            <person name="Ai P."/>
            <person name="Liu Z."/>
            <person name="Yi F."/>
            <person name="Sun M."/>
            <person name="An G."/>
            <person name="Cheng J."/>
            <person name="Zhang Y."/>
            <person name="Shi Q."/>
            <person name="Xie Y."/>
            <person name="Shi X."/>
            <person name="Chang Y."/>
            <person name="Huang F."/>
            <person name="Chen Y."/>
            <person name="Hong S."/>
            <person name="Mi L."/>
            <person name="Sun Q."/>
            <person name="Zhang L."/>
            <person name="Zhou B."/>
            <person name="Peng R."/>
            <person name="Zhang X."/>
            <person name="Liu F."/>
        </authorList>
    </citation>
    <scope>NUCLEOTIDE SEQUENCE [LARGE SCALE GENOMIC DNA]</scope>
    <source>
        <strain evidence="3">cv. PA1801</strain>
    </source>
</reference>